<reference evidence="1 2" key="1">
    <citation type="submission" date="2020-12" db="EMBL/GenBank/DDBJ databases">
        <title>Genome public.</title>
        <authorList>
            <person name="Sun Q."/>
        </authorList>
    </citation>
    <scope>NUCLEOTIDE SEQUENCE [LARGE SCALE GENOMIC DNA]</scope>
    <source>
        <strain evidence="1 2">CCM 8864</strain>
    </source>
</reference>
<accession>A0ABS0VY72</accession>
<evidence type="ECO:0000313" key="1">
    <source>
        <dbReference type="EMBL" id="MBI9000303.1"/>
    </source>
</evidence>
<evidence type="ECO:0000313" key="2">
    <source>
        <dbReference type="Proteomes" id="UP000625574"/>
    </source>
</evidence>
<proteinExistence type="predicted"/>
<gene>
    <name evidence="1" type="ORF">JDV76_04875</name>
</gene>
<name>A0ABS0VY72_9CORY</name>
<evidence type="ECO:0008006" key="3">
    <source>
        <dbReference type="Google" id="ProtNLM"/>
    </source>
</evidence>
<keyword evidence="2" id="KW-1185">Reference proteome</keyword>
<protein>
    <recommendedName>
        <fullName evidence="3">BioF2-like acetyltransferase domain-containing protein</fullName>
    </recommendedName>
</protein>
<dbReference type="Proteomes" id="UP000625574">
    <property type="component" value="Unassembled WGS sequence"/>
</dbReference>
<dbReference type="EMBL" id="JAEIOT010000005">
    <property type="protein sequence ID" value="MBI9000303.1"/>
    <property type="molecule type" value="Genomic_DNA"/>
</dbReference>
<dbReference type="RefSeq" id="WP_198735740.1">
    <property type="nucleotide sequence ID" value="NZ_JAEIOT010000005.1"/>
</dbReference>
<comment type="caution">
    <text evidence="1">The sequence shown here is derived from an EMBL/GenBank/DDBJ whole genome shotgun (WGS) entry which is preliminary data.</text>
</comment>
<organism evidence="1 2">
    <name type="scientific">Corynebacterium marambiense</name>
    <dbReference type="NCBI Taxonomy" id="2765364"/>
    <lineage>
        <taxon>Bacteria</taxon>
        <taxon>Bacillati</taxon>
        <taxon>Actinomycetota</taxon>
        <taxon>Actinomycetes</taxon>
        <taxon>Mycobacteriales</taxon>
        <taxon>Corynebacteriaceae</taxon>
        <taxon>Corynebacterium</taxon>
    </lineage>
</organism>
<sequence length="327" mass="34963">MTIHHSGRPDIPGFDRVAGVHSGADWCRFVDSDDPTVEPAYLSDGDGAFLIAHHCPANPPPHYPGGLVLGGLSGRISRLLLDYGASEFQLPALVDATVDLFPPSRGGWAWPFLSGDDSRRLIRAFGFSASHLRLAGADCTVHVPEGGIEAHIAGSLQSREHRNDVRAELASFARGPVRITATAAAAVDCPAPDRLGHLLGTVERAHGHPVTDARAIDLLERRNRFLADSSTVFTATDTTGAIVGFSVLRQVGDEATIDMVGLCDPSLEAVTGPLYAHLAIWEPLAWCAEPNRGVVTLHLGMQAFEAKTRRGAAMRSLWTVTAPPRKD</sequence>